<evidence type="ECO:0000259" key="9">
    <source>
        <dbReference type="Pfam" id="PF00892"/>
    </source>
</evidence>
<name>A0A0H4VB07_9SPHN</name>
<feature type="transmembrane region" description="Helical" evidence="8">
    <location>
        <begin position="153"/>
        <end position="169"/>
    </location>
</feature>
<dbReference type="Pfam" id="PF00892">
    <property type="entry name" value="EamA"/>
    <property type="match status" value="1"/>
</dbReference>
<feature type="transmembrane region" description="Helical" evidence="8">
    <location>
        <begin position="269"/>
        <end position="287"/>
    </location>
</feature>
<evidence type="ECO:0000313" key="10">
    <source>
        <dbReference type="EMBL" id="AKQ41777.1"/>
    </source>
</evidence>
<proteinExistence type="inferred from homology"/>
<evidence type="ECO:0000313" key="11">
    <source>
        <dbReference type="Proteomes" id="UP000059113"/>
    </source>
</evidence>
<protein>
    <submittedName>
        <fullName evidence="10">Membrane protein</fullName>
    </submittedName>
</protein>
<dbReference type="NCBIfam" id="TIGR00688">
    <property type="entry name" value="rarD"/>
    <property type="match status" value="1"/>
</dbReference>
<feature type="transmembrane region" description="Helical" evidence="8">
    <location>
        <begin position="243"/>
        <end position="263"/>
    </location>
</feature>
<organism evidence="10 11">
    <name type="scientific">Aurantiacibacter atlanticus</name>
    <dbReference type="NCBI Taxonomy" id="1648404"/>
    <lineage>
        <taxon>Bacteria</taxon>
        <taxon>Pseudomonadati</taxon>
        <taxon>Pseudomonadota</taxon>
        <taxon>Alphaproteobacteria</taxon>
        <taxon>Sphingomonadales</taxon>
        <taxon>Erythrobacteraceae</taxon>
        <taxon>Aurantiacibacter</taxon>
    </lineage>
</organism>
<dbReference type="OrthoDB" id="369870at2"/>
<feature type="transmembrane region" description="Helical" evidence="8">
    <location>
        <begin position="178"/>
        <end position="198"/>
    </location>
</feature>
<dbReference type="KEGG" id="ery:CP97_06700"/>
<keyword evidence="6 8" id="KW-1133">Transmembrane helix</keyword>
<dbReference type="STRING" id="1648404.CP97_06700"/>
<keyword evidence="4" id="KW-1003">Cell membrane</keyword>
<feature type="transmembrane region" description="Helical" evidence="8">
    <location>
        <begin position="101"/>
        <end position="123"/>
    </location>
</feature>
<feature type="transmembrane region" description="Helical" evidence="8">
    <location>
        <begin position="130"/>
        <end position="147"/>
    </location>
</feature>
<dbReference type="InterPro" id="IPR037185">
    <property type="entry name" value="EmrE-like"/>
</dbReference>
<evidence type="ECO:0000256" key="7">
    <source>
        <dbReference type="ARBA" id="ARBA00023136"/>
    </source>
</evidence>
<keyword evidence="5 8" id="KW-0812">Transmembrane</keyword>
<keyword evidence="7 8" id="KW-0472">Membrane</keyword>
<feature type="transmembrane region" description="Helical" evidence="8">
    <location>
        <begin position="37"/>
        <end position="56"/>
    </location>
</feature>
<dbReference type="PANTHER" id="PTHR22911">
    <property type="entry name" value="ACYL-MALONYL CONDENSING ENZYME-RELATED"/>
    <property type="match status" value="1"/>
</dbReference>
<evidence type="ECO:0000256" key="6">
    <source>
        <dbReference type="ARBA" id="ARBA00022989"/>
    </source>
</evidence>
<dbReference type="SUPFAM" id="SSF103481">
    <property type="entry name" value="Multidrug resistance efflux transporter EmrE"/>
    <property type="match status" value="2"/>
</dbReference>
<dbReference type="RefSeq" id="WP_048885296.1">
    <property type="nucleotide sequence ID" value="NZ_CP011310.1"/>
</dbReference>
<dbReference type="PATRIC" id="fig|1648404.4.peg.1396"/>
<dbReference type="AlphaFoldDB" id="A0A0H4VB07"/>
<feature type="domain" description="EamA" evidence="9">
    <location>
        <begin position="10"/>
        <end position="144"/>
    </location>
</feature>
<accession>A0A0H4VB07</accession>
<evidence type="ECO:0000256" key="5">
    <source>
        <dbReference type="ARBA" id="ARBA00022692"/>
    </source>
</evidence>
<feature type="transmembrane region" description="Helical" evidence="8">
    <location>
        <begin position="12"/>
        <end position="31"/>
    </location>
</feature>
<reference evidence="11" key="2">
    <citation type="submission" date="2015-04" db="EMBL/GenBank/DDBJ databases">
        <title>The complete genome sequence of Erythrobacter sp. s21-N3.</title>
        <authorList>
            <person name="Zhuang L."/>
            <person name="Liu Y."/>
            <person name="Shao Z."/>
        </authorList>
    </citation>
    <scope>NUCLEOTIDE SEQUENCE [LARGE SCALE GENOMIC DNA]</scope>
    <source>
        <strain evidence="11">s21-N3</strain>
    </source>
</reference>
<keyword evidence="11" id="KW-1185">Reference proteome</keyword>
<dbReference type="PANTHER" id="PTHR22911:SF137">
    <property type="entry name" value="SOLUTE CARRIER FAMILY 35 MEMBER G2-RELATED"/>
    <property type="match status" value="1"/>
</dbReference>
<feature type="transmembrane region" description="Helical" evidence="8">
    <location>
        <begin position="77"/>
        <end position="95"/>
    </location>
</feature>
<comment type="subcellular location">
    <subcellularLocation>
        <location evidence="1">Cell membrane</location>
        <topology evidence="1">Multi-pass membrane protein</topology>
    </subcellularLocation>
</comment>
<dbReference type="InterPro" id="IPR000620">
    <property type="entry name" value="EamA_dom"/>
</dbReference>
<keyword evidence="3" id="KW-0813">Transport</keyword>
<reference evidence="10 11" key="1">
    <citation type="journal article" date="2015" name="Int. J. Syst. Evol. Microbiol.">
        <title>Erythrobacter atlanticus sp. nov., a bacterium from ocean sediment able to degrade polycyclic aromatic hydrocarbons.</title>
        <authorList>
            <person name="Zhuang L."/>
            <person name="Liu Y."/>
            <person name="Wang L."/>
            <person name="Wang W."/>
            <person name="Shao Z."/>
        </authorList>
    </citation>
    <scope>NUCLEOTIDE SEQUENCE [LARGE SCALE GENOMIC DNA]</scope>
    <source>
        <strain evidence="11">s21-N3</strain>
    </source>
</reference>
<dbReference type="EMBL" id="CP011310">
    <property type="protein sequence ID" value="AKQ41777.1"/>
    <property type="molecule type" value="Genomic_DNA"/>
</dbReference>
<comment type="similarity">
    <text evidence="2">Belongs to the EamA transporter family.</text>
</comment>
<evidence type="ECO:0000256" key="8">
    <source>
        <dbReference type="SAM" id="Phobius"/>
    </source>
</evidence>
<sequence>MADAETSRGKALLSAMMSHLIWGTLPLYLLLVKEVPVLEFVAWRTVFALLFCIALLGRRQRFSEFRACLADPRTMRTLALSSVMIAINWIAYVWAIQANHVYAASLGYYILPLNMMLLGLVFLGESLSRLQWIAVGLAALGVATLAAGALTTLWVSLLLASSFAVYGLLRKKVNAGPVVGLTIEALILLPIAAVYLVWAEISGEGLAFGRDALETFAIMLGGVLTAMPLLLFATAARALPYTLVGFLQFASPTIVFILGLTVFGEDLNHAQLACFIAIWASVALFSWDVWRKSRRAKVVPAAG</sequence>
<evidence type="ECO:0000256" key="4">
    <source>
        <dbReference type="ARBA" id="ARBA00022475"/>
    </source>
</evidence>
<gene>
    <name evidence="10" type="ORF">CP97_06700</name>
</gene>
<dbReference type="Proteomes" id="UP000059113">
    <property type="component" value="Chromosome"/>
</dbReference>
<evidence type="ECO:0000256" key="2">
    <source>
        <dbReference type="ARBA" id="ARBA00007362"/>
    </source>
</evidence>
<feature type="transmembrane region" description="Helical" evidence="8">
    <location>
        <begin position="218"/>
        <end position="236"/>
    </location>
</feature>
<evidence type="ECO:0000256" key="3">
    <source>
        <dbReference type="ARBA" id="ARBA00022448"/>
    </source>
</evidence>
<dbReference type="GO" id="GO:0005886">
    <property type="term" value="C:plasma membrane"/>
    <property type="evidence" value="ECO:0007669"/>
    <property type="project" value="UniProtKB-SubCell"/>
</dbReference>
<dbReference type="InterPro" id="IPR004626">
    <property type="entry name" value="RarD"/>
</dbReference>
<evidence type="ECO:0000256" key="1">
    <source>
        <dbReference type="ARBA" id="ARBA00004651"/>
    </source>
</evidence>